<protein>
    <recommendedName>
        <fullName evidence="11">Apyrase</fullName>
        <ecNumber evidence="2">3.6.1.5</ecNumber>
    </recommendedName>
</protein>
<dbReference type="SUPFAM" id="SSF101887">
    <property type="entry name" value="Apyrase"/>
    <property type="match status" value="1"/>
</dbReference>
<feature type="binding site" evidence="12">
    <location>
        <position position="161"/>
    </location>
    <ligand>
        <name>Ca(2+)</name>
        <dbReference type="ChEBI" id="CHEBI:29108"/>
    </ligand>
</feature>
<comment type="cofactor">
    <cofactor evidence="1 12">
        <name>Ca(2+)</name>
        <dbReference type="ChEBI" id="CHEBI:29108"/>
    </cofactor>
</comment>
<feature type="transmembrane region" description="Helical" evidence="13">
    <location>
        <begin position="37"/>
        <end position="56"/>
    </location>
</feature>
<evidence type="ECO:0000313" key="14">
    <source>
        <dbReference type="EMBL" id="NOV46812.1"/>
    </source>
</evidence>
<dbReference type="PANTHER" id="PTHR13023">
    <property type="entry name" value="APYRASE"/>
    <property type="match status" value="1"/>
</dbReference>
<organism evidence="14">
    <name type="scientific">Xenopsylla cheopis</name>
    <name type="common">Oriental rat flea</name>
    <name type="synonym">Pulex cheopis</name>
    <dbReference type="NCBI Taxonomy" id="163159"/>
    <lineage>
        <taxon>Eukaryota</taxon>
        <taxon>Metazoa</taxon>
        <taxon>Ecdysozoa</taxon>
        <taxon>Arthropoda</taxon>
        <taxon>Hexapoda</taxon>
        <taxon>Insecta</taxon>
        <taxon>Pterygota</taxon>
        <taxon>Neoptera</taxon>
        <taxon>Endopterygota</taxon>
        <taxon>Siphonaptera</taxon>
        <taxon>Pulicidae</taxon>
        <taxon>Xenopsyllinae</taxon>
        <taxon>Xenopsylla</taxon>
    </lineage>
</organism>
<feature type="binding site" evidence="12">
    <location>
        <position position="391"/>
    </location>
    <ligand>
        <name>Ca(2+)</name>
        <dbReference type="ChEBI" id="CHEBI:29108"/>
    </ligand>
</feature>
<feature type="binding site" evidence="12">
    <location>
        <position position="278"/>
    </location>
    <ligand>
        <name>Ca(2+)</name>
        <dbReference type="ChEBI" id="CHEBI:29108"/>
    </ligand>
</feature>
<keyword evidence="13" id="KW-0812">Transmembrane</keyword>
<evidence type="ECO:0000256" key="11">
    <source>
        <dbReference type="ARBA" id="ARBA00074431"/>
    </source>
</evidence>
<dbReference type="InterPro" id="IPR009283">
    <property type="entry name" value="Apyrase"/>
</dbReference>
<feature type="binding site" evidence="12">
    <location>
        <position position="208"/>
    </location>
    <ligand>
        <name>Ca(2+)</name>
        <dbReference type="ChEBI" id="CHEBI:29108"/>
    </ligand>
</feature>
<dbReference type="PANTHER" id="PTHR13023:SF3">
    <property type="entry name" value="SOLUBLE CALCIUM-ACTIVATED NUCLEOTIDASE 1"/>
    <property type="match status" value="1"/>
</dbReference>
<feature type="binding site" evidence="12">
    <location>
        <position position="340"/>
    </location>
    <ligand>
        <name>Ca(2+)</name>
        <dbReference type="ChEBI" id="CHEBI:29108"/>
    </ligand>
</feature>
<keyword evidence="8" id="KW-1199">Hemostasis impairing toxin</keyword>
<dbReference type="AlphaFoldDB" id="A0A6M2DKH0"/>
<evidence type="ECO:0000256" key="8">
    <source>
        <dbReference type="ARBA" id="ARBA00023240"/>
    </source>
</evidence>
<dbReference type="GO" id="GO:0090729">
    <property type="term" value="F:toxin activity"/>
    <property type="evidence" value="ECO:0007669"/>
    <property type="project" value="UniProtKB-KW"/>
</dbReference>
<keyword evidence="6 14" id="KW-0378">Hydrolase</keyword>
<evidence type="ECO:0000256" key="6">
    <source>
        <dbReference type="ARBA" id="ARBA00022801"/>
    </source>
</evidence>
<evidence type="ECO:0000256" key="10">
    <source>
        <dbReference type="ARBA" id="ARBA00047297"/>
    </source>
</evidence>
<dbReference type="InterPro" id="IPR036258">
    <property type="entry name" value="Apyrase_sf"/>
</dbReference>
<dbReference type="FunFam" id="2.120.10.100:FF:000001">
    <property type="entry name" value="Soluble calcium-activated nucleotidase 1"/>
    <property type="match status" value="1"/>
</dbReference>
<dbReference type="GO" id="GO:0045134">
    <property type="term" value="F:UDP phosphatase activity"/>
    <property type="evidence" value="ECO:0007669"/>
    <property type="project" value="TreeGrafter"/>
</dbReference>
<evidence type="ECO:0000256" key="3">
    <source>
        <dbReference type="ARBA" id="ARBA00022442"/>
    </source>
</evidence>
<evidence type="ECO:0000256" key="7">
    <source>
        <dbReference type="ARBA" id="ARBA00022837"/>
    </source>
</evidence>
<evidence type="ECO:0000256" key="5">
    <source>
        <dbReference type="ARBA" id="ARBA00022723"/>
    </source>
</evidence>
<accession>A0A6M2DKH0</accession>
<name>A0A6M2DKH0_XENCH</name>
<feature type="binding site" evidence="12">
    <location>
        <position position="162"/>
    </location>
    <ligand>
        <name>Ca(2+)</name>
        <dbReference type="ChEBI" id="CHEBI:29108"/>
    </ligand>
</feature>
<evidence type="ECO:0000256" key="1">
    <source>
        <dbReference type="ARBA" id="ARBA00001913"/>
    </source>
</evidence>
<proteinExistence type="inferred from homology"/>
<comment type="similarity">
    <text evidence="9">Belongs to the apyrase family.</text>
</comment>
<evidence type="ECO:0000256" key="12">
    <source>
        <dbReference type="PIRSR" id="PIRSR609283-1"/>
    </source>
</evidence>
<keyword evidence="13" id="KW-0472">Membrane</keyword>
<sequence length="396" mass="45233">MVKDNLILNIEDKISMDWRSALRTPPTYRIGNGRITFQMRFVWIFIGIIVVIFLFYNRESKIDTSIYNNINSINGYYNATYPLTKPIVNEHLVTYRIGVISDLDKDSKCGDERKNCWKSFYKKGYISHNRITDELAVSWDVGAPLELTSGFALNGRGMELSELTTFDGRLLSFDDRTGMIYEIVADKAYPWILLMDGDGKKTKGFKSEWATVKDHTLYVGSMGKEWTTASGEFEHKDPQWIKTVSTTGEVKHLSWSNQYNAIAEALGLPLPPGYIIHEALTWSSVHQKWIGLPRRCSADKYNETLDEIRGCNVIVLADEDFRSIKVMPIRSKKDPTLGYSSFKFLPGTKDNIIIALLSYEYNGVTATYITALTMDGRVIMDKQKFADLKYEGLEFI</sequence>
<evidence type="ECO:0000256" key="4">
    <source>
        <dbReference type="ARBA" id="ARBA00022656"/>
    </source>
</evidence>
<dbReference type="GO" id="GO:0005509">
    <property type="term" value="F:calcium ion binding"/>
    <property type="evidence" value="ECO:0007669"/>
    <property type="project" value="InterPro"/>
</dbReference>
<dbReference type="EMBL" id="GIIL01003086">
    <property type="protein sequence ID" value="NOV46812.1"/>
    <property type="molecule type" value="Transcribed_RNA"/>
</dbReference>
<dbReference type="Gene3D" id="2.120.10.100">
    <property type="entry name" value="Apyrase"/>
    <property type="match status" value="1"/>
</dbReference>
<keyword evidence="7 12" id="KW-0106">Calcium</keyword>
<dbReference type="EC" id="3.6.1.5" evidence="2"/>
<evidence type="ECO:0000256" key="2">
    <source>
        <dbReference type="ARBA" id="ARBA00012148"/>
    </source>
</evidence>
<keyword evidence="3" id="KW-1201">Platelet aggregation inhibiting toxin</keyword>
<dbReference type="GO" id="GO:0004050">
    <property type="term" value="F:apyrase activity"/>
    <property type="evidence" value="ECO:0007669"/>
    <property type="project" value="UniProtKB-EC"/>
</dbReference>
<keyword evidence="5 12" id="KW-0479">Metal-binding</keyword>
<evidence type="ECO:0000256" key="9">
    <source>
        <dbReference type="ARBA" id="ARBA00025738"/>
    </source>
</evidence>
<dbReference type="GO" id="GO:0004382">
    <property type="term" value="F:GDP phosphatase activity"/>
    <property type="evidence" value="ECO:0007669"/>
    <property type="project" value="TreeGrafter"/>
</dbReference>
<dbReference type="Pfam" id="PF06079">
    <property type="entry name" value="Apyrase"/>
    <property type="match status" value="1"/>
</dbReference>
<evidence type="ECO:0000256" key="13">
    <source>
        <dbReference type="SAM" id="Phobius"/>
    </source>
</evidence>
<reference evidence="14" key="1">
    <citation type="submission" date="2020-03" db="EMBL/GenBank/DDBJ databases">
        <title>Transcriptomic Profiling of the Digestive Tract of the Rat Flea, Xenopsylla cheopis, Following Blood Feeding and Infection with Yersinia pestis.</title>
        <authorList>
            <person name="Bland D.M."/>
            <person name="Martens C.A."/>
            <person name="Virtaneva K."/>
            <person name="Kanakabandi K."/>
            <person name="Long D."/>
            <person name="Rosenke R."/>
            <person name="Saturday G.A."/>
            <person name="Hoyt F.H."/>
            <person name="Bruno D.P."/>
            <person name="Ribeiro J.M.C."/>
            <person name="Hinnebusch J."/>
        </authorList>
    </citation>
    <scope>NUCLEOTIDE SEQUENCE</scope>
</reference>
<comment type="catalytic activity">
    <reaction evidence="10">
        <text>a ribonucleoside 5'-triphosphate + 2 H2O = a ribonucleoside 5'-phosphate + 2 phosphate + 2 H(+)</text>
        <dbReference type="Rhea" id="RHEA:36795"/>
        <dbReference type="ChEBI" id="CHEBI:15377"/>
        <dbReference type="ChEBI" id="CHEBI:15378"/>
        <dbReference type="ChEBI" id="CHEBI:43474"/>
        <dbReference type="ChEBI" id="CHEBI:58043"/>
        <dbReference type="ChEBI" id="CHEBI:61557"/>
        <dbReference type="EC" id="3.6.1.5"/>
    </reaction>
    <physiologicalReaction direction="left-to-right" evidence="10">
        <dbReference type="Rhea" id="RHEA:36796"/>
    </physiologicalReaction>
</comment>
<dbReference type="GO" id="GO:0030166">
    <property type="term" value="P:proteoglycan biosynthetic process"/>
    <property type="evidence" value="ECO:0007669"/>
    <property type="project" value="TreeGrafter"/>
</dbReference>
<keyword evidence="13" id="KW-1133">Transmembrane helix</keyword>
<keyword evidence="4" id="KW-0800">Toxin</keyword>